<gene>
    <name evidence="8" type="ORF">E6C76_17015</name>
</gene>
<evidence type="ECO:0000256" key="1">
    <source>
        <dbReference type="ARBA" id="ARBA00004459"/>
    </source>
</evidence>
<evidence type="ECO:0000313" key="9">
    <source>
        <dbReference type="Proteomes" id="UP000308430"/>
    </source>
</evidence>
<evidence type="ECO:0000256" key="6">
    <source>
        <dbReference type="ARBA" id="ARBA00023288"/>
    </source>
</evidence>
<dbReference type="OrthoDB" id="681134at28216"/>
<evidence type="ECO:0000256" key="5">
    <source>
        <dbReference type="ARBA" id="ARBA00023237"/>
    </source>
</evidence>
<keyword evidence="2" id="KW-0732">Signal</keyword>
<reference evidence="8 9" key="1">
    <citation type="submission" date="2019-04" db="EMBL/GenBank/DDBJ databases">
        <title>Azoarcus nasutitermitis sp. nov. isolated from termite nest.</title>
        <authorList>
            <person name="Lin S.-Y."/>
            <person name="Hameed A."/>
            <person name="Hsu Y.-H."/>
            <person name="Young C.-C."/>
        </authorList>
    </citation>
    <scope>NUCLEOTIDE SEQUENCE [LARGE SCALE GENOMIC DNA]</scope>
    <source>
        <strain evidence="8 9">CC-YHH838</strain>
    </source>
</reference>
<evidence type="ECO:0000256" key="7">
    <source>
        <dbReference type="SAM" id="MobiDB-lite"/>
    </source>
</evidence>
<evidence type="ECO:0000256" key="4">
    <source>
        <dbReference type="ARBA" id="ARBA00023139"/>
    </source>
</evidence>
<dbReference type="AlphaFoldDB" id="A0A4S4ASZ1"/>
<dbReference type="NCBIfam" id="NF047847">
    <property type="entry name" value="SS_mature_LptM"/>
    <property type="match status" value="1"/>
</dbReference>
<proteinExistence type="predicted"/>
<keyword evidence="6" id="KW-0449">Lipoprotein</keyword>
<dbReference type="Pfam" id="PF13627">
    <property type="entry name" value="LptM_cons"/>
    <property type="match status" value="1"/>
</dbReference>
<keyword evidence="9" id="KW-1185">Reference proteome</keyword>
<dbReference type="PROSITE" id="PS51257">
    <property type="entry name" value="PROKAR_LIPOPROTEIN"/>
    <property type="match status" value="1"/>
</dbReference>
<dbReference type="GO" id="GO:0009279">
    <property type="term" value="C:cell outer membrane"/>
    <property type="evidence" value="ECO:0007669"/>
    <property type="project" value="UniProtKB-SubCell"/>
</dbReference>
<comment type="subcellular location">
    <subcellularLocation>
        <location evidence="1">Cell outer membrane</location>
        <topology evidence="1">Lipid-anchor</topology>
    </subcellularLocation>
</comment>
<keyword evidence="3" id="KW-0472">Membrane</keyword>
<dbReference type="Proteomes" id="UP000308430">
    <property type="component" value="Unassembled WGS sequence"/>
</dbReference>
<feature type="region of interest" description="Disordered" evidence="7">
    <location>
        <begin position="28"/>
        <end position="54"/>
    </location>
</feature>
<evidence type="ECO:0000313" key="8">
    <source>
        <dbReference type="EMBL" id="THF62962.1"/>
    </source>
</evidence>
<comment type="caution">
    <text evidence="8">The sequence shown here is derived from an EMBL/GenBank/DDBJ whole genome shotgun (WGS) entry which is preliminary data.</text>
</comment>
<name>A0A4S4ASZ1_9RHOO</name>
<evidence type="ECO:0000256" key="3">
    <source>
        <dbReference type="ARBA" id="ARBA00023136"/>
    </source>
</evidence>
<sequence>MRPTLTAIALAGALLLSACGIKGSLYLPEVPRQPPAPATGADHSKAAPTTPEAQ</sequence>
<dbReference type="InterPro" id="IPR032831">
    <property type="entry name" value="LptM_cons"/>
</dbReference>
<protein>
    <recommendedName>
        <fullName evidence="10">Lipoprotein</fullName>
    </recommendedName>
</protein>
<evidence type="ECO:0000256" key="2">
    <source>
        <dbReference type="ARBA" id="ARBA00022729"/>
    </source>
</evidence>
<accession>A0A4S4ASZ1</accession>
<dbReference type="RefSeq" id="WP_136349443.1">
    <property type="nucleotide sequence ID" value="NZ_SSOC01000006.1"/>
</dbReference>
<keyword evidence="5" id="KW-0998">Cell outer membrane</keyword>
<keyword evidence="4" id="KW-0564">Palmitate</keyword>
<dbReference type="EMBL" id="SSOC01000006">
    <property type="protein sequence ID" value="THF62962.1"/>
    <property type="molecule type" value="Genomic_DNA"/>
</dbReference>
<organism evidence="8 9">
    <name type="scientific">Pseudothauera nasutitermitis</name>
    <dbReference type="NCBI Taxonomy" id="2565930"/>
    <lineage>
        <taxon>Bacteria</taxon>
        <taxon>Pseudomonadati</taxon>
        <taxon>Pseudomonadota</taxon>
        <taxon>Betaproteobacteria</taxon>
        <taxon>Rhodocyclales</taxon>
        <taxon>Zoogloeaceae</taxon>
        <taxon>Pseudothauera</taxon>
    </lineage>
</organism>
<evidence type="ECO:0008006" key="10">
    <source>
        <dbReference type="Google" id="ProtNLM"/>
    </source>
</evidence>